<comment type="caution">
    <text evidence="2">The sequence shown here is derived from an EMBL/GenBank/DDBJ whole genome shotgun (WGS) entry which is preliminary data.</text>
</comment>
<evidence type="ECO:0000313" key="2">
    <source>
        <dbReference type="EMBL" id="KAA8492167.1"/>
    </source>
</evidence>
<dbReference type="AlphaFoldDB" id="A0A5J4YP37"/>
<keyword evidence="1" id="KW-0175">Coiled coil</keyword>
<sequence>MFRRLAAVALTRPAPQRLACTLPPGWVLDEKERRMKFKPDYQSIADVPLWPARSEKDKLKSGGFDDPLQGPFFAIRKGLDGFRGVVAKKDVCESLTRHVPSADMKMTQTLRQAMDYVQSFLKRATPNFFAFRYGIDGARGFTTDRYVYLDLVERIEQPHCDAEFFEKYQFNNMTQALLFCEQAGTEKKHWQTLEHSIRYFAKHSSLDIVNMMDRYLVRAGEDDLNYGPVKPPGSTLFLDEFKAEMRAEAEAAEQEMLSKLPPLPDLNAAFEELSQVMNASDASDEERERKLDSFLVTYVRTASRKVLMKSLEDLDQLAVHAWARKVIEEDEKYQKMTENAEKEDEQVTQEINALSELFGAPQEFIEELGDDAPEKNPENYAIEQSRVIAALEESEVAKKGQTRKEPIEIVVTGLLHPR</sequence>
<protein>
    <submittedName>
        <fullName evidence="2">Uncharacterized protein</fullName>
    </submittedName>
</protein>
<keyword evidence="3" id="KW-1185">Reference proteome</keyword>
<dbReference type="Proteomes" id="UP000324585">
    <property type="component" value="Unassembled WGS sequence"/>
</dbReference>
<reference evidence="3" key="1">
    <citation type="journal article" date="2019" name="Nat. Commun.">
        <title>Expansion of phycobilisome linker gene families in mesophilic red algae.</title>
        <authorList>
            <person name="Lee J."/>
            <person name="Kim D."/>
            <person name="Bhattacharya D."/>
            <person name="Yoon H.S."/>
        </authorList>
    </citation>
    <scope>NUCLEOTIDE SEQUENCE [LARGE SCALE GENOMIC DNA]</scope>
    <source>
        <strain evidence="3">CCMP 1328</strain>
    </source>
</reference>
<evidence type="ECO:0000313" key="3">
    <source>
        <dbReference type="Proteomes" id="UP000324585"/>
    </source>
</evidence>
<evidence type="ECO:0000256" key="1">
    <source>
        <dbReference type="SAM" id="Coils"/>
    </source>
</evidence>
<name>A0A5J4YP37_PORPP</name>
<feature type="coiled-coil region" evidence="1">
    <location>
        <begin position="326"/>
        <end position="357"/>
    </location>
</feature>
<accession>A0A5J4YP37</accession>
<gene>
    <name evidence="2" type="ORF">FVE85_3605</name>
</gene>
<dbReference type="EMBL" id="VRMN01000010">
    <property type="protein sequence ID" value="KAA8492167.1"/>
    <property type="molecule type" value="Genomic_DNA"/>
</dbReference>
<organism evidence="2 3">
    <name type="scientific">Porphyridium purpureum</name>
    <name type="common">Red alga</name>
    <name type="synonym">Porphyridium cruentum</name>
    <dbReference type="NCBI Taxonomy" id="35688"/>
    <lineage>
        <taxon>Eukaryota</taxon>
        <taxon>Rhodophyta</taxon>
        <taxon>Bangiophyceae</taxon>
        <taxon>Porphyridiales</taxon>
        <taxon>Porphyridiaceae</taxon>
        <taxon>Porphyridium</taxon>
    </lineage>
</organism>
<proteinExistence type="predicted"/>